<dbReference type="HAMAP" id="MF_00735">
    <property type="entry name" value="Methyltr_PrmA"/>
    <property type="match status" value="1"/>
</dbReference>
<feature type="binding site" evidence="6">
    <location>
        <position position="293"/>
    </location>
    <ligand>
        <name>S-adenosyl-L-methionine</name>
        <dbReference type="ChEBI" id="CHEBI:59789"/>
    </ligand>
</feature>
<dbReference type="GO" id="GO:0005840">
    <property type="term" value="C:ribosome"/>
    <property type="evidence" value="ECO:0007669"/>
    <property type="project" value="UniProtKB-KW"/>
</dbReference>
<dbReference type="NCBIfam" id="TIGR00406">
    <property type="entry name" value="prmA"/>
    <property type="match status" value="1"/>
</dbReference>
<keyword evidence="7" id="KW-0687">Ribonucleoprotein</keyword>
<feature type="binding site" evidence="6">
    <location>
        <position position="216"/>
    </location>
    <ligand>
        <name>S-adenosyl-L-methionine</name>
        <dbReference type="ChEBI" id="CHEBI:59789"/>
    </ligand>
</feature>
<dbReference type="GO" id="GO:0032259">
    <property type="term" value="P:methylation"/>
    <property type="evidence" value="ECO:0007669"/>
    <property type="project" value="UniProtKB-KW"/>
</dbReference>
<dbReference type="Pfam" id="PF06325">
    <property type="entry name" value="PrmA"/>
    <property type="match status" value="1"/>
</dbReference>
<gene>
    <name evidence="6" type="primary">prmA</name>
    <name evidence="7" type="ORF">HNQ46_001548</name>
</gene>
<dbReference type="SUPFAM" id="SSF53335">
    <property type="entry name" value="S-adenosyl-L-methionine-dependent methyltransferases"/>
    <property type="match status" value="1"/>
</dbReference>
<reference evidence="7 8" key="1">
    <citation type="submission" date="2020-08" db="EMBL/GenBank/DDBJ databases">
        <title>Genomic Encyclopedia of Type Strains, Phase IV (KMG-IV): sequencing the most valuable type-strain genomes for metagenomic binning, comparative biology and taxonomic classification.</title>
        <authorList>
            <person name="Goeker M."/>
        </authorList>
    </citation>
    <scope>NUCLEOTIDE SEQUENCE [LARGE SCALE GENOMIC DNA]</scope>
    <source>
        <strain evidence="7 8">DSM 17245</strain>
    </source>
</reference>
<keyword evidence="2 6" id="KW-0963">Cytoplasm</keyword>
<organism evidence="7 8">
    <name type="scientific">Oribacterium sinus</name>
    <dbReference type="NCBI Taxonomy" id="237576"/>
    <lineage>
        <taxon>Bacteria</taxon>
        <taxon>Bacillati</taxon>
        <taxon>Bacillota</taxon>
        <taxon>Clostridia</taxon>
        <taxon>Lachnospirales</taxon>
        <taxon>Lachnospiraceae</taxon>
        <taxon>Oribacterium</taxon>
    </lineage>
</organism>
<sequence>MVWRKYSIDTTVEAEEILAAFLMEELGIEGVEFSDQLGITEEEAKTMFVDLYPEGDDSVEDATLSFYVEVLSKENKERRKEEVEKAFSDPLVDHSYTLNSSNIFTEEECDEILRALKKELENMSSYCNIGKGSISQSETEDKDWLNAWHDFFHSFSVGDFFICPSWEEVPKEAEGKILLSVDPGTTFGTGQHETTKLCLQALGIYGKGKERVLDLGTGSGILGIAALKMGAKEVFATDLDPLCEGAVEENLLKNTLSKDQMTLFIGNILGQEKEELAFRKSCEEKPFSLVLANILAPVIIALAPEVPKFLEEGGIFIASGILEEKAEEVRETLKAVKEWEILEELQEGEWHAFICRKKSF</sequence>
<keyword evidence="3 6" id="KW-0489">Methyltransferase</keyword>
<dbReference type="EMBL" id="JACHHH010000007">
    <property type="protein sequence ID" value="MBB6041565.1"/>
    <property type="molecule type" value="Genomic_DNA"/>
</dbReference>
<comment type="function">
    <text evidence="6">Methylates ribosomal protein L11.</text>
</comment>
<protein>
    <recommendedName>
        <fullName evidence="6">Ribosomal protein L11 methyltransferase</fullName>
        <shortName evidence="6">L11 Mtase</shortName>
        <ecNumber evidence="6">2.1.1.-</ecNumber>
    </recommendedName>
</protein>
<keyword evidence="5 6" id="KW-0949">S-adenosyl-L-methionine</keyword>
<name>A0A7W9SHJ9_9FIRM</name>
<comment type="caution">
    <text evidence="7">The sequence shown here is derived from an EMBL/GenBank/DDBJ whole genome shotgun (WGS) entry which is preliminary data.</text>
</comment>
<dbReference type="PANTHER" id="PTHR43648:SF1">
    <property type="entry name" value="ELECTRON TRANSFER FLAVOPROTEIN BETA SUBUNIT LYSINE METHYLTRANSFERASE"/>
    <property type="match status" value="1"/>
</dbReference>
<evidence type="ECO:0000256" key="3">
    <source>
        <dbReference type="ARBA" id="ARBA00022603"/>
    </source>
</evidence>
<accession>A0A7W9SHJ9</accession>
<evidence type="ECO:0000313" key="7">
    <source>
        <dbReference type="EMBL" id="MBB6041565.1"/>
    </source>
</evidence>
<dbReference type="InterPro" id="IPR004498">
    <property type="entry name" value="Ribosomal_PrmA_MeTrfase"/>
</dbReference>
<evidence type="ECO:0000256" key="4">
    <source>
        <dbReference type="ARBA" id="ARBA00022679"/>
    </source>
</evidence>
<comment type="catalytic activity">
    <reaction evidence="6">
        <text>L-lysyl-[protein] + 3 S-adenosyl-L-methionine = N(6),N(6),N(6)-trimethyl-L-lysyl-[protein] + 3 S-adenosyl-L-homocysteine + 3 H(+)</text>
        <dbReference type="Rhea" id="RHEA:54192"/>
        <dbReference type="Rhea" id="RHEA-COMP:9752"/>
        <dbReference type="Rhea" id="RHEA-COMP:13826"/>
        <dbReference type="ChEBI" id="CHEBI:15378"/>
        <dbReference type="ChEBI" id="CHEBI:29969"/>
        <dbReference type="ChEBI" id="CHEBI:57856"/>
        <dbReference type="ChEBI" id="CHEBI:59789"/>
        <dbReference type="ChEBI" id="CHEBI:61961"/>
    </reaction>
</comment>
<evidence type="ECO:0000256" key="2">
    <source>
        <dbReference type="ARBA" id="ARBA00022490"/>
    </source>
</evidence>
<dbReference type="AlphaFoldDB" id="A0A7W9SHJ9"/>
<dbReference type="InterPro" id="IPR050078">
    <property type="entry name" value="Ribosomal_L11_MeTrfase_PrmA"/>
</dbReference>
<dbReference type="RefSeq" id="WP_183684162.1">
    <property type="nucleotide sequence ID" value="NZ_JACHHH010000007.1"/>
</dbReference>
<dbReference type="GeneID" id="85015091"/>
<proteinExistence type="inferred from homology"/>
<feature type="binding site" evidence="6">
    <location>
        <position position="238"/>
    </location>
    <ligand>
        <name>S-adenosyl-L-methionine</name>
        <dbReference type="ChEBI" id="CHEBI:59789"/>
    </ligand>
</feature>
<dbReference type="EC" id="2.1.1.-" evidence="6"/>
<comment type="similarity">
    <text evidence="1 6">Belongs to the methyltransferase superfamily. PrmA family.</text>
</comment>
<dbReference type="Gene3D" id="3.40.50.150">
    <property type="entry name" value="Vaccinia Virus protein VP39"/>
    <property type="match status" value="1"/>
</dbReference>
<dbReference type="GO" id="GO:0008276">
    <property type="term" value="F:protein methyltransferase activity"/>
    <property type="evidence" value="ECO:0007669"/>
    <property type="project" value="UniProtKB-UniRule"/>
</dbReference>
<keyword evidence="4 6" id="KW-0808">Transferase</keyword>
<dbReference type="GO" id="GO:0005737">
    <property type="term" value="C:cytoplasm"/>
    <property type="evidence" value="ECO:0007669"/>
    <property type="project" value="UniProtKB-SubCell"/>
</dbReference>
<evidence type="ECO:0000256" key="6">
    <source>
        <dbReference type="HAMAP-Rule" id="MF_00735"/>
    </source>
</evidence>
<dbReference type="Proteomes" id="UP000522163">
    <property type="component" value="Unassembled WGS sequence"/>
</dbReference>
<feature type="binding site" evidence="6">
    <location>
        <position position="195"/>
    </location>
    <ligand>
        <name>S-adenosyl-L-methionine</name>
        <dbReference type="ChEBI" id="CHEBI:59789"/>
    </ligand>
</feature>
<evidence type="ECO:0000313" key="8">
    <source>
        <dbReference type="Proteomes" id="UP000522163"/>
    </source>
</evidence>
<keyword evidence="7" id="KW-0689">Ribosomal protein</keyword>
<comment type="subcellular location">
    <subcellularLocation>
        <location evidence="6">Cytoplasm</location>
    </subcellularLocation>
</comment>
<dbReference type="PANTHER" id="PTHR43648">
    <property type="entry name" value="ELECTRON TRANSFER FLAVOPROTEIN BETA SUBUNIT LYSINE METHYLTRANSFERASE"/>
    <property type="match status" value="1"/>
</dbReference>
<evidence type="ECO:0000256" key="5">
    <source>
        <dbReference type="ARBA" id="ARBA00022691"/>
    </source>
</evidence>
<dbReference type="InterPro" id="IPR029063">
    <property type="entry name" value="SAM-dependent_MTases_sf"/>
</dbReference>
<dbReference type="CDD" id="cd02440">
    <property type="entry name" value="AdoMet_MTases"/>
    <property type="match status" value="1"/>
</dbReference>
<evidence type="ECO:0000256" key="1">
    <source>
        <dbReference type="ARBA" id="ARBA00009741"/>
    </source>
</evidence>